<sequence length="612" mass="69096">MIHRGPDANGIFDIPELYTSIGHVRLSIIDLEARSNQPFHSVCGRYSICFNGEIYNYIELKELLLPKGYVFTTTSDTEVLLYWLMEHGIAGLEELDGMFAFCLVDRLEKTMLLARDQIGEKPLYYTCNPQSKDTSFAFSSEIKPLLEIKDIDKTLNEEAVADYARFLYTAAPHTMYNGIKELAPGSYLYVNILSPRANQEQYYSLEKKIISSNDISYDEALDIFKTNFINSVNLRLRSDVPLGVYLSGGMDSNAILGAARTLSSDDVQLNTFTMQYGGSKLSALHDESSLAEDAARYHAVPNTLIYFDGSVSFSDSVDRIVQLFSQPFGNGTALVADIIAQNVSKSCKVGLVGDGGDELLGGYPRYKALQLYSKVKKFPNMLTNAAAEMLQWLPEKGQLSTKIRRVKQFSRGLQKPMAECFVDWSTYNTTESLLHAFGMNKGTQFYNRMVNTFEKFQSDPVNAAAIVDLLSFVPYNLMQSADRTSMNHSLELRCPFLSTRLIESIVNIPSKHKLIKGKNKPIMSDSMTKEIPAFINNQPKRPFNPPMKQFLQNNMKEMKSVLLNPASEIAQIASSKYLKQEISYFETELKDNSTLLWGLITFEKWLQQKSYK</sequence>
<dbReference type="InterPro" id="IPR014729">
    <property type="entry name" value="Rossmann-like_a/b/a_fold"/>
</dbReference>
<evidence type="ECO:0000313" key="10">
    <source>
        <dbReference type="EMBL" id="MCY9692565.1"/>
    </source>
</evidence>
<keyword evidence="11" id="KW-1185">Reference proteome</keyword>
<proteinExistence type="inferred from homology"/>
<reference evidence="10 11" key="1">
    <citation type="submission" date="2022-05" db="EMBL/GenBank/DDBJ databases">
        <title>Genome Sequencing of Bee-Associated Microbes.</title>
        <authorList>
            <person name="Dunlap C."/>
        </authorList>
    </citation>
    <scope>NUCLEOTIDE SEQUENCE [LARGE SCALE GENOMIC DNA]</scope>
    <source>
        <strain evidence="10 11">NRRL B-14421</strain>
    </source>
</reference>
<dbReference type="Pfam" id="PF00733">
    <property type="entry name" value="Asn_synthase"/>
    <property type="match status" value="1"/>
</dbReference>
<dbReference type="Gene3D" id="3.60.20.10">
    <property type="entry name" value="Glutamine Phosphoribosylpyrophosphate, subunit 1, domain 1"/>
    <property type="match status" value="1"/>
</dbReference>
<keyword evidence="6" id="KW-0028">Amino-acid biosynthesis</keyword>
<dbReference type="PANTHER" id="PTHR43284">
    <property type="entry name" value="ASPARAGINE SYNTHETASE (GLUTAMINE-HYDROLYZING)"/>
    <property type="match status" value="1"/>
</dbReference>
<dbReference type="Gene3D" id="3.40.50.620">
    <property type="entry name" value="HUPs"/>
    <property type="match status" value="1"/>
</dbReference>
<evidence type="ECO:0000256" key="1">
    <source>
        <dbReference type="ARBA" id="ARBA00005187"/>
    </source>
</evidence>
<dbReference type="InterPro" id="IPR033738">
    <property type="entry name" value="AsnB_N"/>
</dbReference>
<dbReference type="InterPro" id="IPR017932">
    <property type="entry name" value="GATase_2_dom"/>
</dbReference>
<feature type="domain" description="Glutamine amidotransferase type-2" evidence="9">
    <location>
        <begin position="1"/>
        <end position="193"/>
    </location>
</feature>
<protein>
    <recommendedName>
        <fullName evidence="3">asparagine synthase (glutamine-hydrolyzing)</fullName>
        <ecNumber evidence="3">6.3.5.4</ecNumber>
    </recommendedName>
</protein>
<comment type="similarity">
    <text evidence="2">Belongs to the asparagine synthetase family.</text>
</comment>
<gene>
    <name evidence="10" type="primary">asnB</name>
    <name evidence="10" type="ORF">M5X19_06570</name>
</gene>
<keyword evidence="5" id="KW-0067">ATP-binding</keyword>
<dbReference type="InterPro" id="IPR006426">
    <property type="entry name" value="Asn_synth_AEB"/>
</dbReference>
<comment type="caution">
    <text evidence="10">The sequence shown here is derived from an EMBL/GenBank/DDBJ whole genome shotgun (WGS) entry which is preliminary data.</text>
</comment>
<dbReference type="CDD" id="cd00712">
    <property type="entry name" value="AsnB"/>
    <property type="match status" value="1"/>
</dbReference>
<comment type="catalytic activity">
    <reaction evidence="8">
        <text>L-aspartate + L-glutamine + ATP + H2O = L-asparagine + L-glutamate + AMP + diphosphate + H(+)</text>
        <dbReference type="Rhea" id="RHEA:12228"/>
        <dbReference type="ChEBI" id="CHEBI:15377"/>
        <dbReference type="ChEBI" id="CHEBI:15378"/>
        <dbReference type="ChEBI" id="CHEBI:29985"/>
        <dbReference type="ChEBI" id="CHEBI:29991"/>
        <dbReference type="ChEBI" id="CHEBI:30616"/>
        <dbReference type="ChEBI" id="CHEBI:33019"/>
        <dbReference type="ChEBI" id="CHEBI:58048"/>
        <dbReference type="ChEBI" id="CHEBI:58359"/>
        <dbReference type="ChEBI" id="CHEBI:456215"/>
        <dbReference type="EC" id="6.3.5.4"/>
    </reaction>
</comment>
<evidence type="ECO:0000256" key="2">
    <source>
        <dbReference type="ARBA" id="ARBA00005752"/>
    </source>
</evidence>
<dbReference type="InterPro" id="IPR001962">
    <property type="entry name" value="Asn_synthase"/>
</dbReference>
<accession>A0ABT4G8Q6</accession>
<dbReference type="Proteomes" id="UP001527099">
    <property type="component" value="Unassembled WGS sequence"/>
</dbReference>
<dbReference type="PANTHER" id="PTHR43284:SF1">
    <property type="entry name" value="ASPARAGINE SYNTHETASE"/>
    <property type="match status" value="1"/>
</dbReference>
<dbReference type="PROSITE" id="PS51278">
    <property type="entry name" value="GATASE_TYPE_2"/>
    <property type="match status" value="1"/>
</dbReference>
<dbReference type="EC" id="6.3.5.4" evidence="3"/>
<dbReference type="NCBIfam" id="TIGR01536">
    <property type="entry name" value="asn_synth_AEB"/>
    <property type="match status" value="1"/>
</dbReference>
<dbReference type="InterPro" id="IPR051786">
    <property type="entry name" value="ASN_synthetase/amidase"/>
</dbReference>
<organism evidence="10 11">
    <name type="scientific">Paenibacillus alginolyticus</name>
    <dbReference type="NCBI Taxonomy" id="59839"/>
    <lineage>
        <taxon>Bacteria</taxon>
        <taxon>Bacillati</taxon>
        <taxon>Bacillota</taxon>
        <taxon>Bacilli</taxon>
        <taxon>Bacillales</taxon>
        <taxon>Paenibacillaceae</taxon>
        <taxon>Paenibacillus</taxon>
    </lineage>
</organism>
<keyword evidence="7" id="KW-0315">Glutamine amidotransferase</keyword>
<name>A0ABT4G8Q6_9BACL</name>
<dbReference type="SUPFAM" id="SSF56235">
    <property type="entry name" value="N-terminal nucleophile aminohydrolases (Ntn hydrolases)"/>
    <property type="match status" value="1"/>
</dbReference>
<dbReference type="GO" id="GO:0004066">
    <property type="term" value="F:asparagine synthase (glutamine-hydrolyzing) activity"/>
    <property type="evidence" value="ECO:0007669"/>
    <property type="project" value="UniProtKB-EC"/>
</dbReference>
<dbReference type="EMBL" id="JAMDMX010000016">
    <property type="protein sequence ID" value="MCY9692565.1"/>
    <property type="molecule type" value="Genomic_DNA"/>
</dbReference>
<dbReference type="InterPro" id="IPR029055">
    <property type="entry name" value="Ntn_hydrolases_N"/>
</dbReference>
<evidence type="ECO:0000256" key="5">
    <source>
        <dbReference type="ARBA" id="ARBA00022840"/>
    </source>
</evidence>
<evidence type="ECO:0000256" key="4">
    <source>
        <dbReference type="ARBA" id="ARBA00022741"/>
    </source>
</evidence>
<keyword evidence="4" id="KW-0547">Nucleotide-binding</keyword>
<evidence type="ECO:0000256" key="7">
    <source>
        <dbReference type="ARBA" id="ARBA00022962"/>
    </source>
</evidence>
<dbReference type="Pfam" id="PF13537">
    <property type="entry name" value="GATase_7"/>
    <property type="match status" value="1"/>
</dbReference>
<evidence type="ECO:0000256" key="6">
    <source>
        <dbReference type="ARBA" id="ARBA00022888"/>
    </source>
</evidence>
<evidence type="ECO:0000256" key="8">
    <source>
        <dbReference type="ARBA" id="ARBA00048741"/>
    </source>
</evidence>
<dbReference type="PIRSF" id="PIRSF001589">
    <property type="entry name" value="Asn_synthetase_glu-h"/>
    <property type="match status" value="1"/>
</dbReference>
<comment type="pathway">
    <text evidence="1">Amino-acid biosynthesis; L-asparagine biosynthesis; L-asparagine from L-aspartate (L-Gln route): step 1/1.</text>
</comment>
<evidence type="ECO:0000259" key="9">
    <source>
        <dbReference type="PROSITE" id="PS51278"/>
    </source>
</evidence>
<keyword evidence="6" id="KW-0061">Asparagine biosynthesis</keyword>
<keyword evidence="10" id="KW-0436">Ligase</keyword>
<dbReference type="CDD" id="cd01991">
    <property type="entry name" value="Asn_synthase_B_C"/>
    <property type="match status" value="1"/>
</dbReference>
<evidence type="ECO:0000313" key="11">
    <source>
        <dbReference type="Proteomes" id="UP001527099"/>
    </source>
</evidence>
<evidence type="ECO:0000256" key="3">
    <source>
        <dbReference type="ARBA" id="ARBA00012737"/>
    </source>
</evidence>
<dbReference type="SUPFAM" id="SSF52402">
    <property type="entry name" value="Adenine nucleotide alpha hydrolases-like"/>
    <property type="match status" value="1"/>
</dbReference>